<proteinExistence type="predicted"/>
<protein>
    <submittedName>
        <fullName evidence="2">Transposase</fullName>
    </submittedName>
</protein>
<dbReference type="Pfam" id="PF01527">
    <property type="entry name" value="HTH_Tnp_1"/>
    <property type="match status" value="1"/>
</dbReference>
<keyword evidence="1" id="KW-0175">Coiled coil</keyword>
<dbReference type="PANTHER" id="PTHR33609">
    <property type="entry name" value="LOW CALCIUM RESPONSE LOCUS PROTEIN S"/>
    <property type="match status" value="1"/>
</dbReference>
<evidence type="ECO:0000313" key="3">
    <source>
        <dbReference type="Proteomes" id="UP000003020"/>
    </source>
</evidence>
<reference evidence="2 3" key="1">
    <citation type="submission" date="2010-08" db="EMBL/GenBank/DDBJ databases">
        <authorList>
            <person name="Muzny D."/>
            <person name="Qin X."/>
            <person name="Buhay C."/>
            <person name="Dugan-Rocha S."/>
            <person name="Ding Y."/>
            <person name="Chen G."/>
            <person name="Hawes A."/>
            <person name="Holder M."/>
            <person name="Jhangiani S."/>
            <person name="Johnson A."/>
            <person name="Khan Z."/>
            <person name="Li Z."/>
            <person name="Liu W."/>
            <person name="Liu X."/>
            <person name="Perez L."/>
            <person name="Shen H."/>
            <person name="Wang Q."/>
            <person name="Watt J."/>
            <person name="Xi L."/>
            <person name="Xin Y."/>
            <person name="Zhou J."/>
            <person name="Deng J."/>
            <person name="Jiang H."/>
            <person name="Liu Y."/>
            <person name="Qu J."/>
            <person name="Song X.-Z."/>
            <person name="Zhang L."/>
            <person name="Villasana D."/>
            <person name="Johnson A."/>
            <person name="Liu J."/>
            <person name="Liyanage D."/>
            <person name="Lorensuhewa L."/>
            <person name="Robinson T."/>
            <person name="Song A."/>
            <person name="Song B.-B."/>
            <person name="Dinh H."/>
            <person name="Thornton R."/>
            <person name="Coyle M."/>
            <person name="Francisco L."/>
            <person name="Jackson L."/>
            <person name="Javaid M."/>
            <person name="Korchina V."/>
            <person name="Kovar C."/>
            <person name="Mata R."/>
            <person name="Mathew T."/>
            <person name="Ngo R."/>
            <person name="Nguyen L."/>
            <person name="Nguyen N."/>
            <person name="Okwuonu G."/>
            <person name="Ongeri F."/>
            <person name="Pham C."/>
            <person name="Simmons D."/>
            <person name="Wilczek-Boney K."/>
            <person name="Hale W."/>
            <person name="Jakkamsetti A."/>
            <person name="Pham P."/>
            <person name="Ruth R."/>
            <person name="San Lucas F."/>
            <person name="Warren J."/>
            <person name="Zhang J."/>
            <person name="Zhao Z."/>
            <person name="Zhou C."/>
            <person name="Zhu D."/>
            <person name="Lee S."/>
            <person name="Bess C."/>
            <person name="Blankenburg K."/>
            <person name="Forbes L."/>
            <person name="Fu Q."/>
            <person name="Gubbala S."/>
            <person name="Hirani K."/>
            <person name="Jayaseelan J.C."/>
            <person name="Lara F."/>
            <person name="Munidasa M."/>
            <person name="Palculict T."/>
            <person name="Patil S."/>
            <person name="Pu L.-L."/>
            <person name="Saada N."/>
            <person name="Tang L."/>
            <person name="Weissenberger G."/>
            <person name="Zhu Y."/>
            <person name="Hemphill L."/>
            <person name="Shang Y."/>
            <person name="Youmans B."/>
            <person name="Ayvaz T."/>
            <person name="Ross M."/>
            <person name="Santibanez J."/>
            <person name="Aqrawi P."/>
            <person name="Gross S."/>
            <person name="Joshi V."/>
            <person name="Fowler G."/>
            <person name="Nazareth L."/>
            <person name="Reid J."/>
            <person name="Worley K."/>
            <person name="Petrosino J."/>
            <person name="Highlander S."/>
            <person name="Gibbs R."/>
        </authorList>
    </citation>
    <scope>NUCLEOTIDE SEQUENCE [LARGE SCALE GENOMIC DNA]</scope>
    <source>
        <strain evidence="2 3">ATCC 33035</strain>
    </source>
</reference>
<gene>
    <name evidence="2" type="ORF">HMPREF0305_12401</name>
</gene>
<dbReference type="PANTHER" id="PTHR33609:SF1">
    <property type="entry name" value="TRANSPOSASE"/>
    <property type="match status" value="1"/>
</dbReference>
<feature type="coiled-coil region" evidence="1">
    <location>
        <begin position="54"/>
        <end position="81"/>
    </location>
</feature>
<evidence type="ECO:0000313" key="2">
    <source>
        <dbReference type="EMBL" id="EFQ79387.1"/>
    </source>
</evidence>
<dbReference type="HOGENOM" id="CLU_027402_34_1_11"/>
<accession>E2S799</accession>
<dbReference type="EMBL" id="ABYQ02000015">
    <property type="protein sequence ID" value="EFQ79387.1"/>
    <property type="molecule type" value="Genomic_DNA"/>
</dbReference>
<dbReference type="AlphaFoldDB" id="E2S799"/>
<dbReference type="Gene3D" id="1.10.10.60">
    <property type="entry name" value="Homeodomain-like"/>
    <property type="match status" value="1"/>
</dbReference>
<organism evidence="2 3">
    <name type="scientific">Corynebacterium pseudogenitalium ATCC 33035</name>
    <dbReference type="NCBI Taxonomy" id="525264"/>
    <lineage>
        <taxon>Bacteria</taxon>
        <taxon>Bacillati</taxon>
        <taxon>Actinomycetota</taxon>
        <taxon>Actinomycetes</taxon>
        <taxon>Mycobacteriales</taxon>
        <taxon>Corynebacteriaceae</taxon>
        <taxon>Corynebacterium</taxon>
    </lineage>
</organism>
<sequence>MGKFTKHTPEQIVVRLEKADRLTKQGKTTAEICREIGVSEATLSRWRRDYGAVTRSEARELKRLREENSKLKTLLGQSELEKAALKELAEGKF</sequence>
<dbReference type="GO" id="GO:0004803">
    <property type="term" value="F:transposase activity"/>
    <property type="evidence" value="ECO:0007669"/>
    <property type="project" value="InterPro"/>
</dbReference>
<evidence type="ECO:0000256" key="1">
    <source>
        <dbReference type="SAM" id="Coils"/>
    </source>
</evidence>
<dbReference type="InterPro" id="IPR002514">
    <property type="entry name" value="Transposase_8"/>
</dbReference>
<comment type="caution">
    <text evidence="2">The sequence shown here is derived from an EMBL/GenBank/DDBJ whole genome shotgun (WGS) entry which is preliminary data.</text>
</comment>
<dbReference type="RefSeq" id="WP_005326152.1">
    <property type="nucleotide sequence ID" value="NZ_GL542881.1"/>
</dbReference>
<dbReference type="OrthoDB" id="52928at2"/>
<name>E2S799_9CORY</name>
<dbReference type="SUPFAM" id="SSF46689">
    <property type="entry name" value="Homeodomain-like"/>
    <property type="match status" value="1"/>
</dbReference>
<dbReference type="InterPro" id="IPR009057">
    <property type="entry name" value="Homeodomain-like_sf"/>
</dbReference>
<dbReference type="eggNOG" id="COG2963">
    <property type="taxonomic scope" value="Bacteria"/>
</dbReference>
<dbReference type="GO" id="GO:0003677">
    <property type="term" value="F:DNA binding"/>
    <property type="evidence" value="ECO:0007669"/>
    <property type="project" value="InterPro"/>
</dbReference>
<dbReference type="GO" id="GO:0006313">
    <property type="term" value="P:DNA transposition"/>
    <property type="evidence" value="ECO:0007669"/>
    <property type="project" value="InterPro"/>
</dbReference>
<dbReference type="Proteomes" id="UP000003020">
    <property type="component" value="Unassembled WGS sequence"/>
</dbReference>
<dbReference type="InterPro" id="IPR052546">
    <property type="entry name" value="Transposase_8_domain"/>
</dbReference>
<keyword evidence="3" id="KW-1185">Reference proteome</keyword>